<evidence type="ECO:0000313" key="1">
    <source>
        <dbReference type="EMBL" id="QJA57244.1"/>
    </source>
</evidence>
<name>A0A6M3K0R4_9ZZZZ</name>
<protein>
    <submittedName>
        <fullName evidence="2">Uncharacterized protein</fullName>
    </submittedName>
</protein>
<accession>A0A6M3K0R4</accession>
<dbReference type="EMBL" id="MT141262">
    <property type="protein sequence ID" value="QJA57244.1"/>
    <property type="molecule type" value="Genomic_DNA"/>
</dbReference>
<evidence type="ECO:0000313" key="2">
    <source>
        <dbReference type="EMBL" id="QJA74487.1"/>
    </source>
</evidence>
<dbReference type="EMBL" id="MT142101">
    <property type="protein sequence ID" value="QJA74487.1"/>
    <property type="molecule type" value="Genomic_DNA"/>
</dbReference>
<proteinExistence type="predicted"/>
<dbReference type="AlphaFoldDB" id="A0A6M3K0R4"/>
<gene>
    <name evidence="2" type="ORF">MM415A01992_0006</name>
    <name evidence="1" type="ORF">MM415B01680_0013</name>
</gene>
<sequence length="244" mass="25940">MSIWGPVLPAQGLYEQSATQRHTLGTPIWTLDGRKYIYAQAGASNLTLAYLCYAPSTVAYHTNQAVAAAAAAGSYDLSLTLGATAFTAADYTDGWVNINDAAGEGNMYRLRGGSYADTDASGTLTCKVVEQIRTALTTDSEYSLTKNKYCKVVHSSTDENIAVGFTPIAVTALYFFWLQVEGVGPSRASDTSAIGVLMNQDNTTAGVVAGITAGTLDPDVPWVGRVYPNTLVSGEHRTIDIKIF</sequence>
<organism evidence="2">
    <name type="scientific">viral metagenome</name>
    <dbReference type="NCBI Taxonomy" id="1070528"/>
    <lineage>
        <taxon>unclassified sequences</taxon>
        <taxon>metagenomes</taxon>
        <taxon>organismal metagenomes</taxon>
    </lineage>
</organism>
<reference evidence="2" key="1">
    <citation type="submission" date="2020-03" db="EMBL/GenBank/DDBJ databases">
        <title>The deep terrestrial virosphere.</title>
        <authorList>
            <person name="Holmfeldt K."/>
            <person name="Nilsson E."/>
            <person name="Simone D."/>
            <person name="Lopez-Fernandez M."/>
            <person name="Wu X."/>
            <person name="de Brujin I."/>
            <person name="Lundin D."/>
            <person name="Andersson A."/>
            <person name="Bertilsson S."/>
            <person name="Dopson M."/>
        </authorList>
    </citation>
    <scope>NUCLEOTIDE SEQUENCE</scope>
    <source>
        <strain evidence="2">MM415A01992</strain>
        <strain evidence="1">MM415B01680</strain>
    </source>
</reference>